<dbReference type="EMBL" id="JAATJN010000001">
    <property type="protein sequence ID" value="NJC57287.1"/>
    <property type="molecule type" value="Genomic_DNA"/>
</dbReference>
<feature type="coiled-coil region" evidence="1">
    <location>
        <begin position="127"/>
        <end position="154"/>
    </location>
</feature>
<keyword evidence="3" id="KW-1185">Reference proteome</keyword>
<dbReference type="AlphaFoldDB" id="A0A846S912"/>
<accession>A0A846S912</accession>
<evidence type="ECO:0000313" key="3">
    <source>
        <dbReference type="Proteomes" id="UP000576792"/>
    </source>
</evidence>
<dbReference type="Proteomes" id="UP000576792">
    <property type="component" value="Unassembled WGS sequence"/>
</dbReference>
<evidence type="ECO:0000313" key="2">
    <source>
        <dbReference type="EMBL" id="NJC57287.1"/>
    </source>
</evidence>
<proteinExistence type="predicted"/>
<comment type="caution">
    <text evidence="2">The sequence shown here is derived from an EMBL/GenBank/DDBJ whole genome shotgun (WGS) entry which is preliminary data.</text>
</comment>
<organism evidence="2 3">
    <name type="scientific">Brevibacterium marinum</name>
    <dbReference type="NCBI Taxonomy" id="418643"/>
    <lineage>
        <taxon>Bacteria</taxon>
        <taxon>Bacillati</taxon>
        <taxon>Actinomycetota</taxon>
        <taxon>Actinomycetes</taxon>
        <taxon>Micrococcales</taxon>
        <taxon>Brevibacteriaceae</taxon>
        <taxon>Brevibacterium</taxon>
    </lineage>
</organism>
<sequence length="284" mass="31426">MTADSATGDPEFSGVSSEQRLMDCINLLERWGSYIQSPMRVQRGSLLGLSDARCKRAEVSTVAWQGISIALEHVLAVARIVKGDVDEEFWSPYLTPSATHAFLRSSQLAASRALWILDAESTDLQANRALEVKLAELRNEANAVEDITKDKQLNDAYGVKGLSGRVKELERAHGEILGLLQSRVRGWKKTSDTGIIKTAAKYLPELDDNPVLVHTYLMSWRMGSGSAHGYFWPTLMRGFETAEENGVLVAKSYGDLPQTAMAFMSIVLLLNRVLSLYEQRSAAF</sequence>
<reference evidence="2 3" key="1">
    <citation type="submission" date="2020-03" db="EMBL/GenBank/DDBJ databases">
        <title>Sequencing the genomes of 1000 actinobacteria strains.</title>
        <authorList>
            <person name="Klenk H.-P."/>
        </authorList>
    </citation>
    <scope>NUCLEOTIDE SEQUENCE [LARGE SCALE GENOMIC DNA]</scope>
    <source>
        <strain evidence="2 3">DSM 18964</strain>
    </source>
</reference>
<evidence type="ECO:0000256" key="1">
    <source>
        <dbReference type="SAM" id="Coils"/>
    </source>
</evidence>
<protein>
    <submittedName>
        <fullName evidence="2">Uncharacterized protein</fullName>
    </submittedName>
</protein>
<gene>
    <name evidence="2" type="ORF">BKA07_002322</name>
</gene>
<keyword evidence="1" id="KW-0175">Coiled coil</keyword>
<dbReference type="RefSeq" id="WP_167951001.1">
    <property type="nucleotide sequence ID" value="NZ_BAAAPQ010000006.1"/>
</dbReference>
<name>A0A846S912_9MICO</name>